<dbReference type="HOGENOM" id="CLU_158400_0_0_2"/>
<dbReference type="AlphaFoldDB" id="Q9V1P0"/>
<dbReference type="PIRSF" id="PIRSF004604">
    <property type="entry name" value="UCP004604"/>
    <property type="match status" value="1"/>
</dbReference>
<keyword evidence="3" id="KW-1185">Reference proteome</keyword>
<dbReference type="InterPro" id="IPR014418">
    <property type="entry name" value="ENCP4"/>
</dbReference>
<dbReference type="RefSeq" id="WP_010867509.1">
    <property type="nucleotide sequence ID" value="NC_000868.1"/>
</dbReference>
<dbReference type="EMBL" id="AJ248284">
    <property type="protein sequence ID" value="CAB49309.1"/>
    <property type="molecule type" value="Genomic_DNA"/>
</dbReference>
<evidence type="ECO:0000313" key="3">
    <source>
        <dbReference type="Proteomes" id="UP000000810"/>
    </source>
</evidence>
<dbReference type="NCBIfam" id="NF041191">
    <property type="entry name" value="encap_f4b"/>
    <property type="match status" value="1"/>
</dbReference>
<dbReference type="InterPro" id="IPR036216">
    <property type="entry name" value="ENCP4_sf"/>
</dbReference>
<dbReference type="Pfam" id="PF08967">
    <property type="entry name" value="ENCP4"/>
    <property type="match status" value="1"/>
</dbReference>
<dbReference type="Proteomes" id="UP000009139">
    <property type="component" value="Chromosome"/>
</dbReference>
<gene>
    <name evidence="1" type="ordered locus">PAB0258</name>
</gene>
<evidence type="ECO:0000313" key="2">
    <source>
        <dbReference type="EMBL" id="CCE69765.1"/>
    </source>
</evidence>
<protein>
    <recommendedName>
        <fullName evidence="5">DUF1884 domain-containing protein</fullName>
    </recommendedName>
</protein>
<dbReference type="STRING" id="272844.PAB0258"/>
<reference evidence="1" key="1">
    <citation type="submission" date="1999-07" db="EMBL/GenBank/DDBJ databases">
        <authorList>
            <person name="Genoscope"/>
        </authorList>
    </citation>
    <scope>NUCLEOTIDE SEQUENCE</scope>
    <source>
        <strain evidence="1">Orsay</strain>
    </source>
</reference>
<evidence type="ECO:0008006" key="5">
    <source>
        <dbReference type="Google" id="ProtNLM"/>
    </source>
</evidence>
<reference evidence="1 3" key="4">
    <citation type="journal article" date="2003" name="Mol. Microbiol.">
        <title>An integrated analysis of the genome of the hyperthermophilic archaeon Pyrococcus abyssi.</title>
        <authorList>
            <person name="Cohen G."/>
            <person name="Barbe V."/>
            <person name="Flament D."/>
            <person name="Galperin M."/>
            <person name="Heilig R."/>
            <person name="Ripp R."/>
            <person name="Lecompte O."/>
            <person name="Prieur D."/>
            <person name="Poch O."/>
            <person name="Quellerou J."/>
            <person name="Thierry J.C."/>
            <person name="Van der Oost J."/>
            <person name="Weissenbach J."/>
            <person name="Zivanovic Y."/>
            <person name="Forterre P."/>
        </authorList>
    </citation>
    <scope>NUCLEOTIDE SEQUENCE [LARGE SCALE GENOMIC DNA]</scope>
    <source>
        <strain evidence="3">GE5 / Orsay</strain>
        <strain evidence="1">Orsay</strain>
    </source>
</reference>
<reference evidence="1" key="3">
    <citation type="journal article" date="2001" name="Genome Res.">
        <title>Genome evolution at the genus level: comparison of three complete genomes of hyperthermophilic archaea.</title>
        <authorList>
            <person name="Lecompte O."/>
            <person name="Ripp R."/>
            <person name="Puzos-Barbe V."/>
            <person name="Duprat S."/>
            <person name="Heilig R."/>
            <person name="Dietrich J."/>
            <person name="Thierry J.C."/>
            <person name="Poch O."/>
        </authorList>
    </citation>
    <scope>NUCLEOTIDE SEQUENCE</scope>
    <source>
        <strain evidence="1">Orsay</strain>
    </source>
</reference>
<evidence type="ECO:0000313" key="1">
    <source>
        <dbReference type="EMBL" id="CAB49309.1"/>
    </source>
</evidence>
<proteinExistence type="predicted"/>
<sequence>MAERKISLYVMDILNAAINELKAEGIEPDIILVGPEFGKFLNESMLKMLKMKVYYIEELGSDAIVADSKYLGQLRKAAKRISIEPFLEEMEWEKILEELPEVKEELEEGD</sequence>
<dbReference type="EMBL" id="HE613800">
    <property type="protein sequence ID" value="CCE69765.1"/>
    <property type="molecule type" value="Genomic_DNA"/>
</dbReference>
<organism evidence="1 3">
    <name type="scientific">Pyrococcus abyssi (strain GE5 / Orsay)</name>
    <dbReference type="NCBI Taxonomy" id="272844"/>
    <lineage>
        <taxon>Archaea</taxon>
        <taxon>Methanobacteriati</taxon>
        <taxon>Methanobacteriota</taxon>
        <taxon>Thermococci</taxon>
        <taxon>Thermococcales</taxon>
        <taxon>Thermococcaceae</taxon>
        <taxon>Pyrococcus</taxon>
    </lineage>
</organism>
<evidence type="ECO:0000313" key="4">
    <source>
        <dbReference type="Proteomes" id="UP000009139"/>
    </source>
</evidence>
<accession>Q9V1P0</accession>
<name>Q9V1P0_PYRAB</name>
<dbReference type="PATRIC" id="fig|272844.11.peg.408"/>
<dbReference type="KEGG" id="pab:PAB0258"/>
<dbReference type="PIR" id="F75153">
    <property type="entry name" value="F75153"/>
</dbReference>
<dbReference type="SUPFAM" id="SSF111057">
    <property type="entry name" value="Hypothetical protein PF0899"/>
    <property type="match status" value="1"/>
</dbReference>
<dbReference type="Gene3D" id="3.30.2320.10">
    <property type="entry name" value="hypothetical protein PF0899 domain"/>
    <property type="match status" value="1"/>
</dbReference>
<reference evidence="1" key="2">
    <citation type="journal article" date="2000" name="J. Mol. Biol.">
        <title>Archaeal homologs of eukaryotic methylation guide small nucleolar RNAs: lessons from the Pyrococcus genomes.</title>
        <authorList>
            <person name="Gaspin C."/>
            <person name="Cavaille J."/>
            <person name="Erauso G."/>
        </authorList>
    </citation>
    <scope>NUCLEOTIDE SEQUENCE</scope>
    <source>
        <strain evidence="1">Orsay</strain>
    </source>
</reference>
<reference evidence="2 4" key="5">
    <citation type="journal article" date="2012" name="Curr. Microbiol.">
        <title>Re-annotation of two hyperthermophilic archaea Pyrococcus abyssi GE5 and Pyrococcus furiosus DSM 3638.</title>
        <authorList>
            <person name="Gao J."/>
            <person name="Wang J."/>
        </authorList>
    </citation>
    <scope>GENOME REANNOTATION</scope>
    <source>
        <strain evidence="2">GE5</strain>
        <strain evidence="4">GE5 / Orsay</strain>
    </source>
</reference>
<dbReference type="eggNOG" id="arCOG03806">
    <property type="taxonomic scope" value="Archaea"/>
</dbReference>
<dbReference type="OrthoDB" id="86177at2157"/>
<dbReference type="Proteomes" id="UP000000810">
    <property type="component" value="Chromosome"/>
</dbReference>